<protein>
    <submittedName>
        <fullName evidence="2">Uncharacterized protein</fullName>
    </submittedName>
</protein>
<dbReference type="EMBL" id="JBCGBO010000005">
    <property type="protein sequence ID" value="KAK9201157.1"/>
    <property type="molecule type" value="Genomic_DNA"/>
</dbReference>
<proteinExistence type="predicted"/>
<dbReference type="Proteomes" id="UP001428341">
    <property type="component" value="Unassembled WGS sequence"/>
</dbReference>
<accession>A0AAP0QRY1</accession>
<gene>
    <name evidence="2" type="ORF">WN944_016358</name>
</gene>
<reference evidence="2 3" key="1">
    <citation type="submission" date="2024-05" db="EMBL/GenBank/DDBJ databases">
        <title>Haplotype-resolved chromosome-level genome assembly of Huyou (Citrus changshanensis).</title>
        <authorList>
            <person name="Miao C."/>
            <person name="Chen W."/>
            <person name="Wu Y."/>
            <person name="Wang L."/>
            <person name="Zhao S."/>
            <person name="Grierson D."/>
            <person name="Xu C."/>
            <person name="Chen K."/>
        </authorList>
    </citation>
    <scope>NUCLEOTIDE SEQUENCE [LARGE SCALE GENOMIC DNA]</scope>
    <source>
        <strain evidence="2">01-14</strain>
        <tissue evidence="2">Leaf</tissue>
    </source>
</reference>
<keyword evidence="3" id="KW-1185">Reference proteome</keyword>
<evidence type="ECO:0000313" key="3">
    <source>
        <dbReference type="Proteomes" id="UP001428341"/>
    </source>
</evidence>
<sequence length="121" mass="13639">MEDHLANEEEMIGRKDDLDFDLEDAKGWINPLNLFLTEVKVVLNKPLVSQFLLDGKVQKIEYKSLPSVRFECGKYRAQVLTIGPCSKPPDAEEQNIGNLLNDFDDNDYTADSGDDEDASSE</sequence>
<organism evidence="2 3">
    <name type="scientific">Citrus x changshan-huyou</name>
    <dbReference type="NCBI Taxonomy" id="2935761"/>
    <lineage>
        <taxon>Eukaryota</taxon>
        <taxon>Viridiplantae</taxon>
        <taxon>Streptophyta</taxon>
        <taxon>Embryophyta</taxon>
        <taxon>Tracheophyta</taxon>
        <taxon>Spermatophyta</taxon>
        <taxon>Magnoliopsida</taxon>
        <taxon>eudicotyledons</taxon>
        <taxon>Gunneridae</taxon>
        <taxon>Pentapetalae</taxon>
        <taxon>rosids</taxon>
        <taxon>malvids</taxon>
        <taxon>Sapindales</taxon>
        <taxon>Rutaceae</taxon>
        <taxon>Aurantioideae</taxon>
        <taxon>Citrus</taxon>
    </lineage>
</organism>
<feature type="region of interest" description="Disordered" evidence="1">
    <location>
        <begin position="86"/>
        <end position="121"/>
    </location>
</feature>
<dbReference type="AlphaFoldDB" id="A0AAP0QRY1"/>
<evidence type="ECO:0000313" key="2">
    <source>
        <dbReference type="EMBL" id="KAK9201157.1"/>
    </source>
</evidence>
<comment type="caution">
    <text evidence="2">The sequence shown here is derived from an EMBL/GenBank/DDBJ whole genome shotgun (WGS) entry which is preliminary data.</text>
</comment>
<feature type="compositionally biased region" description="Acidic residues" evidence="1">
    <location>
        <begin position="102"/>
        <end position="121"/>
    </location>
</feature>
<name>A0AAP0QRY1_9ROSI</name>
<evidence type="ECO:0000256" key="1">
    <source>
        <dbReference type="SAM" id="MobiDB-lite"/>
    </source>
</evidence>